<evidence type="ECO:0000313" key="2">
    <source>
        <dbReference type="Proteomes" id="UP000663508"/>
    </source>
</evidence>
<dbReference type="EMBL" id="AP024145">
    <property type="protein sequence ID" value="BCM84253.1"/>
    <property type="molecule type" value="Genomic_DNA"/>
</dbReference>
<dbReference type="KEGG" id="mind:mvi_27140"/>
<sequence length="73" mass="7787">MALLEMIQPHTSLADQTIGEALIALEKAKPERQTLTEAPCGDSSGEGSATDWLSYESSMTMGWALSSSAEEQP</sequence>
<protein>
    <submittedName>
        <fullName evidence="1">Uncharacterized protein</fullName>
    </submittedName>
</protein>
<reference evidence="1" key="1">
    <citation type="submission" date="2020-11" db="EMBL/GenBank/DDBJ databases">
        <title>Complete genome sequence of a novel pathogenic Methylobacterium strain isolated from rice in Vietnam.</title>
        <authorList>
            <person name="Lai K."/>
            <person name="Okazaki S."/>
            <person name="Higashi K."/>
            <person name="Mori H."/>
            <person name="Toyoda A."/>
            <person name="Kurokawa K."/>
        </authorList>
    </citation>
    <scope>NUCLEOTIDE SEQUENCE</scope>
    <source>
        <strain evidence="1">VL1</strain>
    </source>
</reference>
<proteinExistence type="predicted"/>
<name>A0A8H8WU24_9HYPH</name>
<dbReference type="AlphaFoldDB" id="A0A8H8WU24"/>
<organism evidence="1 2">
    <name type="scientific">Methylobacterium indicum</name>
    <dbReference type="NCBI Taxonomy" id="1775910"/>
    <lineage>
        <taxon>Bacteria</taxon>
        <taxon>Pseudomonadati</taxon>
        <taxon>Pseudomonadota</taxon>
        <taxon>Alphaproteobacteria</taxon>
        <taxon>Hyphomicrobiales</taxon>
        <taxon>Methylobacteriaceae</taxon>
        <taxon>Methylobacterium</taxon>
    </lineage>
</organism>
<evidence type="ECO:0000313" key="1">
    <source>
        <dbReference type="EMBL" id="BCM84253.1"/>
    </source>
</evidence>
<dbReference type="Proteomes" id="UP000663508">
    <property type="component" value="Chromosome"/>
</dbReference>
<accession>A0A8H8WU24</accession>
<gene>
    <name evidence="1" type="ORF">mvi_27140</name>
</gene>